<dbReference type="AlphaFoldDB" id="A0A8J7I916"/>
<feature type="coiled-coil region" evidence="1">
    <location>
        <begin position="468"/>
        <end position="502"/>
    </location>
</feature>
<sequence>MNKVEKKGLSAVAKRPKKNKEAGEEFKKLLREKRVTQYKLEQLTGLDKSVISKIATGQTANPTPTTLVKIADALGVELGQLTRIFEQSNVKSQDSATHPQPQKSESEVLTSINSDFVGREEDIAHLNNLVDEGAKVILIQAEGGIGKTTLARKWFEIQGLEYLELRVGTTPQNLNSIEDWVRLKLRDYFQENPEQNFMTMLEQFKSKLQNRKIGLLIDNLESALINGEFIAPYNYLELLTLLADNGVRSVTLITSREPIYEHILKRFQNFKTYVMKGLKQEAWQQYFEIHKINIDNDALSNMHLAYGGNAEVMYILSGDILTTSKGSLKDYWQKNYDDLLKEPTLKNLVKRQFDKLQQNNPQAYNLLCRLGCYRYQYVPVIPETGIYYLLWDEQNERNKPRIIIALRDRTLVKFSTEGYYLYEVIRQEAIERLELTDDFKKSHAEAGIFLSTLISNHSQAIIPKITYAQNINDNQEQMYLNIENAEQSAKQELTKHETLALEVIYHAMEFYDAGCFEELRQEPKVLNNPFFQAITNMIYEYVDSYNILAIALYKFALSTQILGILDQREGKLIESSKEFEYCQKSWKVSQSFFQTALLITERVKEDKLMNNVLCSLADCLYYRGISLHQLGIFLHRMVKYNESTKAFNESKLTLEKALQIFTRLSLYQQIEEVKKAIHSLEISQQSCNTSTV</sequence>
<proteinExistence type="predicted"/>
<dbReference type="Proteomes" id="UP000662314">
    <property type="component" value="Unassembled WGS sequence"/>
</dbReference>
<dbReference type="InterPro" id="IPR001387">
    <property type="entry name" value="Cro/C1-type_HTH"/>
</dbReference>
<keyword evidence="5" id="KW-1185">Reference proteome</keyword>
<evidence type="ECO:0000259" key="3">
    <source>
        <dbReference type="PROSITE" id="PS50943"/>
    </source>
</evidence>
<dbReference type="RefSeq" id="WP_214433516.1">
    <property type="nucleotide sequence ID" value="NZ_CAWPUQ010000318.1"/>
</dbReference>
<evidence type="ECO:0000313" key="5">
    <source>
        <dbReference type="Proteomes" id="UP000662314"/>
    </source>
</evidence>
<comment type="caution">
    <text evidence="4">The sequence shown here is derived from an EMBL/GenBank/DDBJ whole genome shotgun (WGS) entry which is preliminary data.</text>
</comment>
<protein>
    <submittedName>
        <fullName evidence="4">Helix-turn-helix domain-containing protein</fullName>
    </submittedName>
</protein>
<dbReference type="SUPFAM" id="SSF47413">
    <property type="entry name" value="lambda repressor-like DNA-binding domains"/>
    <property type="match status" value="1"/>
</dbReference>
<evidence type="ECO:0000256" key="2">
    <source>
        <dbReference type="SAM" id="MobiDB-lite"/>
    </source>
</evidence>
<feature type="region of interest" description="Disordered" evidence="2">
    <location>
        <begin position="89"/>
        <end position="108"/>
    </location>
</feature>
<accession>A0A8J7I916</accession>
<dbReference type="EMBL" id="JAECZA010000080">
    <property type="protein sequence ID" value="MBH8574722.1"/>
    <property type="molecule type" value="Genomic_DNA"/>
</dbReference>
<dbReference type="InterPro" id="IPR027417">
    <property type="entry name" value="P-loop_NTPase"/>
</dbReference>
<gene>
    <name evidence="4" type="ORF">I8752_17160</name>
</gene>
<dbReference type="Gene3D" id="1.10.260.40">
    <property type="entry name" value="lambda repressor-like DNA-binding domains"/>
    <property type="match status" value="1"/>
</dbReference>
<dbReference type="PROSITE" id="PS50943">
    <property type="entry name" value="HTH_CROC1"/>
    <property type="match status" value="1"/>
</dbReference>
<reference evidence="4 5" key="1">
    <citation type="journal article" date="2021" name="Int. J. Syst. Evol. Microbiol.">
        <title>Amazonocrinis nigriterrae gen. nov., sp. nov., Atlanticothrix silvestris gen. nov., sp. nov. and Dendronalium phyllosphericum gen. nov., sp. nov., nostocacean cyanobacteria from Brazilian environments.</title>
        <authorList>
            <person name="Alvarenga D.O."/>
            <person name="Andreote A.P.D."/>
            <person name="Branco L.H.Z."/>
            <person name="Delbaje E."/>
            <person name="Cruz R.B."/>
            <person name="Varani A.M."/>
            <person name="Fiore M.F."/>
        </authorList>
    </citation>
    <scope>NUCLEOTIDE SEQUENCE [LARGE SCALE GENOMIC DNA]</scope>
    <source>
        <strain evidence="4 5">CENA369</strain>
    </source>
</reference>
<organism evidence="4 5">
    <name type="scientific">Dendronalium phyllosphericum CENA369</name>
    <dbReference type="NCBI Taxonomy" id="1725256"/>
    <lineage>
        <taxon>Bacteria</taxon>
        <taxon>Bacillati</taxon>
        <taxon>Cyanobacteriota</taxon>
        <taxon>Cyanophyceae</taxon>
        <taxon>Nostocales</taxon>
        <taxon>Nostocaceae</taxon>
        <taxon>Dendronalium</taxon>
        <taxon>Dendronalium phyllosphericum</taxon>
    </lineage>
</organism>
<keyword evidence="1" id="KW-0175">Coiled coil</keyword>
<dbReference type="InterPro" id="IPR010982">
    <property type="entry name" value="Lambda_DNA-bd_dom_sf"/>
</dbReference>
<dbReference type="CDD" id="cd00093">
    <property type="entry name" value="HTH_XRE"/>
    <property type="match status" value="1"/>
</dbReference>
<dbReference type="GO" id="GO:0003677">
    <property type="term" value="F:DNA binding"/>
    <property type="evidence" value="ECO:0007669"/>
    <property type="project" value="InterPro"/>
</dbReference>
<feature type="domain" description="HTH cro/C1-type" evidence="3">
    <location>
        <begin position="26"/>
        <end position="81"/>
    </location>
</feature>
<dbReference type="SMART" id="SM00530">
    <property type="entry name" value="HTH_XRE"/>
    <property type="match status" value="1"/>
</dbReference>
<dbReference type="SUPFAM" id="SSF52540">
    <property type="entry name" value="P-loop containing nucleoside triphosphate hydrolases"/>
    <property type="match status" value="1"/>
</dbReference>
<evidence type="ECO:0000256" key="1">
    <source>
        <dbReference type="SAM" id="Coils"/>
    </source>
</evidence>
<name>A0A8J7I916_9NOST</name>
<dbReference type="Gene3D" id="3.40.50.300">
    <property type="entry name" value="P-loop containing nucleotide triphosphate hydrolases"/>
    <property type="match status" value="1"/>
</dbReference>
<feature type="region of interest" description="Disordered" evidence="2">
    <location>
        <begin position="1"/>
        <end position="24"/>
    </location>
</feature>
<evidence type="ECO:0000313" key="4">
    <source>
        <dbReference type="EMBL" id="MBH8574722.1"/>
    </source>
</evidence>
<dbReference type="Pfam" id="PF01381">
    <property type="entry name" value="HTH_3"/>
    <property type="match status" value="1"/>
</dbReference>